<dbReference type="InterPro" id="IPR024079">
    <property type="entry name" value="MetalloPept_cat_dom_sf"/>
</dbReference>
<dbReference type="GO" id="GO:0006508">
    <property type="term" value="P:proteolysis"/>
    <property type="evidence" value="ECO:0007669"/>
    <property type="project" value="InterPro"/>
</dbReference>
<dbReference type="PROSITE" id="PS51864">
    <property type="entry name" value="ASTACIN"/>
    <property type="match status" value="1"/>
</dbReference>
<dbReference type="Pfam" id="PF01400">
    <property type="entry name" value="Astacin"/>
    <property type="match status" value="1"/>
</dbReference>
<dbReference type="SUPFAM" id="SSF55486">
    <property type="entry name" value="Metalloproteases ('zincins'), catalytic domain"/>
    <property type="match status" value="1"/>
</dbReference>
<dbReference type="EMBL" id="WIXE01018013">
    <property type="protein sequence ID" value="KAK5971277.1"/>
    <property type="molecule type" value="Genomic_DNA"/>
</dbReference>
<organism evidence="3 4">
    <name type="scientific">Trichostrongylus colubriformis</name>
    <name type="common">Black scour worm</name>
    <dbReference type="NCBI Taxonomy" id="6319"/>
    <lineage>
        <taxon>Eukaryota</taxon>
        <taxon>Metazoa</taxon>
        <taxon>Ecdysozoa</taxon>
        <taxon>Nematoda</taxon>
        <taxon>Chromadorea</taxon>
        <taxon>Rhabditida</taxon>
        <taxon>Rhabditina</taxon>
        <taxon>Rhabditomorpha</taxon>
        <taxon>Strongyloidea</taxon>
        <taxon>Trichostrongylidae</taxon>
        <taxon>Trichostrongylus</taxon>
    </lineage>
</organism>
<dbReference type="Gene3D" id="3.40.390.10">
    <property type="entry name" value="Collagenase (Catalytic Domain)"/>
    <property type="match status" value="1"/>
</dbReference>
<sequence>EYWSQFAKVSPEESTTYGIPYDYQSVMHYGKKSFAYQGTMSMMTYDPAYQDVIGQRRDAAPSDFLKICAMYGCATCMTGSNGGDPWGNFGGYEGYGGYGGYGQWPYGQNGGYGGWPDFGYGGFGGWPNGGNGGFGGWPEGGYGGWPDSGYGGFGGWENDIFGPF</sequence>
<dbReference type="PANTHER" id="PTHR10127">
    <property type="entry name" value="DISCOIDIN, CUB, EGF, LAMININ , AND ZINC METALLOPROTEASE DOMAIN CONTAINING"/>
    <property type="match status" value="1"/>
</dbReference>
<comment type="caution">
    <text evidence="3">The sequence shown here is derived from an EMBL/GenBank/DDBJ whole genome shotgun (WGS) entry which is preliminary data.</text>
</comment>
<evidence type="ECO:0000259" key="2">
    <source>
        <dbReference type="PROSITE" id="PS51864"/>
    </source>
</evidence>
<keyword evidence="4" id="KW-1185">Reference proteome</keyword>
<accession>A0AAN8FC33</accession>
<dbReference type="Proteomes" id="UP001331761">
    <property type="component" value="Unassembled WGS sequence"/>
</dbReference>
<evidence type="ECO:0000256" key="1">
    <source>
        <dbReference type="PROSITE-ProRule" id="PRU01211"/>
    </source>
</evidence>
<protein>
    <recommendedName>
        <fullName evidence="2">Peptidase M12A domain-containing protein</fullName>
    </recommendedName>
</protein>
<feature type="non-terminal residue" evidence="3">
    <location>
        <position position="1"/>
    </location>
</feature>
<dbReference type="InterPro" id="IPR001506">
    <property type="entry name" value="Peptidase_M12A"/>
</dbReference>
<gene>
    <name evidence="3" type="ORF">GCK32_022407</name>
</gene>
<dbReference type="GO" id="GO:0004222">
    <property type="term" value="F:metalloendopeptidase activity"/>
    <property type="evidence" value="ECO:0007669"/>
    <property type="project" value="InterPro"/>
</dbReference>
<feature type="domain" description="Peptidase M12A" evidence="2">
    <location>
        <begin position="1"/>
        <end position="74"/>
    </location>
</feature>
<dbReference type="PANTHER" id="PTHR10127:SF880">
    <property type="entry name" value="ZINC METALLOPROTEINASE NAS-5"/>
    <property type="match status" value="1"/>
</dbReference>
<comment type="caution">
    <text evidence="1">Lacks conserved residue(s) required for the propagation of feature annotation.</text>
</comment>
<evidence type="ECO:0000313" key="4">
    <source>
        <dbReference type="Proteomes" id="UP001331761"/>
    </source>
</evidence>
<name>A0AAN8FC33_TRICO</name>
<proteinExistence type="predicted"/>
<dbReference type="AlphaFoldDB" id="A0AAN8FC33"/>
<evidence type="ECO:0000313" key="3">
    <source>
        <dbReference type="EMBL" id="KAK5971277.1"/>
    </source>
</evidence>
<reference evidence="3 4" key="1">
    <citation type="submission" date="2019-10" db="EMBL/GenBank/DDBJ databases">
        <title>Assembly and Annotation for the nematode Trichostrongylus colubriformis.</title>
        <authorList>
            <person name="Martin J."/>
        </authorList>
    </citation>
    <scope>NUCLEOTIDE SEQUENCE [LARGE SCALE GENOMIC DNA]</scope>
    <source>
        <strain evidence="3">G859</strain>
        <tissue evidence="3">Whole worm</tissue>
    </source>
</reference>
<feature type="active site" evidence="1">
    <location>
        <position position="1"/>
    </location>
</feature>